<evidence type="ECO:0000256" key="1">
    <source>
        <dbReference type="SAM" id="MobiDB-lite"/>
    </source>
</evidence>
<feature type="region of interest" description="Disordered" evidence="1">
    <location>
        <begin position="475"/>
        <end position="511"/>
    </location>
</feature>
<feature type="compositionally biased region" description="Pro residues" evidence="1">
    <location>
        <begin position="197"/>
        <end position="212"/>
    </location>
</feature>
<dbReference type="AlphaFoldDB" id="A0A1D8G499"/>
<dbReference type="STRING" id="285473.A4G23_03145"/>
<dbReference type="KEGG" id="srn:A4G23_03145"/>
<gene>
    <name evidence="2" type="ORF">A4G23_03145</name>
</gene>
<protein>
    <recommendedName>
        <fullName evidence="4">BACON domain-containing protein</fullName>
    </recommendedName>
</protein>
<feature type="region of interest" description="Disordered" evidence="1">
    <location>
        <begin position="418"/>
        <end position="438"/>
    </location>
</feature>
<dbReference type="Proteomes" id="UP000095349">
    <property type="component" value="Chromosome"/>
</dbReference>
<sequence>MPRSPYGRRVTSSRLEHPTNTTGAHRARRRAPRSGPRTVAPPPPARYERHLDGLFTYCLSVLCDHDAAVAVLGEALAVAERQQGRCPADPALARAWLYALARWACLRELARRRRARPGAHARRPALPYGAPAAAHAPEAPADPESGPLGTAPRTAPGAAPYASGATPPGAGTPPRAPGPRRPAPAPSAHRPTAAVDPVPPGGTEPTGPPPTAAGPGTTPGPDRPDRPDRTGTTGIAPSPDRTSTSGTSGIAGSTGTTGTTGSTGTTDRHRDELALLAWPEAAGTTPEQREALELAVRHQLGHAEVAAVLGMAPQAARELLSAAACEVERTRAALSVVENGTCPAVARLTGDHRVLLSAALRRELVRHVDDCPRCRRTAERAEAAGPWPGSTVTPATLPLVPAPRPAARAAMLHAPRTRSAGPRFGRDGFPLDPKDQAARRDRMRARAVTTTVVATVIAAPVLALWAAYRSDTAGDEGRGDQAFSATDETGAPAGDRHYANAGSAQADPGFRTRRQAPDVSVEVVGGGSAPSPALSGRVGPGRVAVTAQPYGTATLLTLTATGGRVDWSLWTDAPWLYASRTSGALEPGASVKVYVSVDRAREPRGPWSARIHVHPSGAVVSLTGYGPDDRPGTSARPRPPSRPAPPPDTPPAPSPTPPPPSSEPPPATQPPPSEPPAPSSTPPPATEPPASEPPAPDGP</sequence>
<dbReference type="PATRIC" id="fig|285473.5.peg.3285"/>
<dbReference type="OrthoDB" id="3492533at2"/>
<feature type="compositionally biased region" description="Basic residues" evidence="1">
    <location>
        <begin position="113"/>
        <end position="123"/>
    </location>
</feature>
<feature type="compositionally biased region" description="Low complexity" evidence="1">
    <location>
        <begin position="124"/>
        <end position="169"/>
    </location>
</feature>
<proteinExistence type="predicted"/>
<keyword evidence="3" id="KW-1185">Reference proteome</keyword>
<organism evidence="2 3">
    <name type="scientific">Streptomyces rubrolavendulae</name>
    <dbReference type="NCBI Taxonomy" id="285473"/>
    <lineage>
        <taxon>Bacteria</taxon>
        <taxon>Bacillati</taxon>
        <taxon>Actinomycetota</taxon>
        <taxon>Actinomycetes</taxon>
        <taxon>Kitasatosporales</taxon>
        <taxon>Streptomycetaceae</taxon>
        <taxon>Streptomyces</taxon>
    </lineage>
</organism>
<dbReference type="GeneID" id="33066149"/>
<feature type="compositionally biased region" description="Pro residues" evidence="1">
    <location>
        <begin position="637"/>
        <end position="699"/>
    </location>
</feature>
<feature type="compositionally biased region" description="Low complexity" evidence="1">
    <location>
        <begin position="242"/>
        <end position="265"/>
    </location>
</feature>
<evidence type="ECO:0000313" key="3">
    <source>
        <dbReference type="Proteomes" id="UP000095349"/>
    </source>
</evidence>
<feature type="region of interest" description="Disordered" evidence="1">
    <location>
        <begin position="618"/>
        <end position="699"/>
    </location>
</feature>
<feature type="compositionally biased region" description="Pro residues" evidence="1">
    <location>
        <begin position="170"/>
        <end position="185"/>
    </location>
</feature>
<dbReference type="EMBL" id="CP017316">
    <property type="protein sequence ID" value="AOT60278.1"/>
    <property type="molecule type" value="Genomic_DNA"/>
</dbReference>
<name>A0A1D8G499_9ACTN</name>
<accession>A0A1D8G499</accession>
<feature type="region of interest" description="Disordered" evidence="1">
    <location>
        <begin position="113"/>
        <end position="267"/>
    </location>
</feature>
<evidence type="ECO:0008006" key="4">
    <source>
        <dbReference type="Google" id="ProtNLM"/>
    </source>
</evidence>
<feature type="region of interest" description="Disordered" evidence="1">
    <location>
        <begin position="1"/>
        <end position="45"/>
    </location>
</feature>
<reference evidence="2 3" key="1">
    <citation type="submission" date="2016-09" db="EMBL/GenBank/DDBJ databases">
        <title>Streptomyces rubrolavendulae MJM4426 Genome sequencing and assembly.</title>
        <authorList>
            <person name="Kim J.-G."/>
        </authorList>
    </citation>
    <scope>NUCLEOTIDE SEQUENCE [LARGE SCALE GENOMIC DNA]</scope>
    <source>
        <strain evidence="2 3">MJM4426</strain>
    </source>
</reference>
<evidence type="ECO:0000313" key="2">
    <source>
        <dbReference type="EMBL" id="AOT60278.1"/>
    </source>
</evidence>